<evidence type="ECO:0000256" key="2">
    <source>
        <dbReference type="RuleBase" id="RU000587"/>
    </source>
</evidence>
<comment type="function">
    <text evidence="2">Allosteric enzyme that catalyzes the rate-limiting step in glycogen catabolism, the phosphorolytic cleavage of glycogen to produce glucose-1-phosphate, and plays a central role in maintaining cellular and organismal glucose homeostasis.</text>
</comment>
<comment type="cofactor">
    <cofactor evidence="2">
        <name>pyridoxal 5'-phosphate</name>
        <dbReference type="ChEBI" id="CHEBI:597326"/>
    </cofactor>
</comment>
<gene>
    <name evidence="3" type="ORF">VITISV_021728</name>
</gene>
<accession>A5B8N5</accession>
<evidence type="ECO:0000313" key="3">
    <source>
        <dbReference type="EMBL" id="CAN72099.1"/>
    </source>
</evidence>
<name>A5B8N5_VITVI</name>
<dbReference type="InterPro" id="IPR000811">
    <property type="entry name" value="Glyco_trans_35"/>
</dbReference>
<keyword evidence="2" id="KW-0119">Carbohydrate metabolism</keyword>
<organism evidence="3">
    <name type="scientific">Vitis vinifera</name>
    <name type="common">Grape</name>
    <dbReference type="NCBI Taxonomy" id="29760"/>
    <lineage>
        <taxon>Eukaryota</taxon>
        <taxon>Viridiplantae</taxon>
        <taxon>Streptophyta</taxon>
        <taxon>Embryophyta</taxon>
        <taxon>Tracheophyta</taxon>
        <taxon>Spermatophyta</taxon>
        <taxon>Magnoliopsida</taxon>
        <taxon>eudicotyledons</taxon>
        <taxon>Gunneridae</taxon>
        <taxon>Pentapetalae</taxon>
        <taxon>rosids</taxon>
        <taxon>Vitales</taxon>
        <taxon>Vitaceae</taxon>
        <taxon>Viteae</taxon>
        <taxon>Vitis</taxon>
    </lineage>
</organism>
<dbReference type="GO" id="GO:0008184">
    <property type="term" value="F:glycogen phosphorylase activity"/>
    <property type="evidence" value="ECO:0007669"/>
    <property type="project" value="InterPro"/>
</dbReference>
<dbReference type="ExpressionAtlas" id="A5B8N5">
    <property type="expression patterns" value="baseline and differential"/>
</dbReference>
<dbReference type="GO" id="GO:0005975">
    <property type="term" value="P:carbohydrate metabolic process"/>
    <property type="evidence" value="ECO:0007669"/>
    <property type="project" value="InterPro"/>
</dbReference>
<comment type="similarity">
    <text evidence="1 2">Belongs to the glycogen phosphorylase family.</text>
</comment>
<dbReference type="Pfam" id="PF00343">
    <property type="entry name" value="Phosphorylase"/>
    <property type="match status" value="1"/>
</dbReference>
<protein>
    <recommendedName>
        <fullName evidence="2">Alpha-1,4 glucan phosphorylase</fullName>
        <ecNumber evidence="2">2.4.1.1</ecNumber>
    </recommendedName>
</protein>
<evidence type="ECO:0000256" key="1">
    <source>
        <dbReference type="ARBA" id="ARBA00006047"/>
    </source>
</evidence>
<dbReference type="EMBL" id="AM450488">
    <property type="protein sequence ID" value="CAN72099.1"/>
    <property type="molecule type" value="Genomic_DNA"/>
</dbReference>
<reference evidence="3" key="1">
    <citation type="journal article" date="2007" name="PLoS ONE">
        <title>The first genome sequence of an elite grapevine cultivar (Pinot noir Vitis vinifera L.): coping with a highly heterozygous genome.</title>
        <authorList>
            <person name="Velasco R."/>
            <person name="Zharkikh A."/>
            <person name="Troggio M."/>
            <person name="Cartwright D.A."/>
            <person name="Cestaro A."/>
            <person name="Pruss D."/>
            <person name="Pindo M."/>
            <person name="FitzGerald L.M."/>
            <person name="Vezzulli S."/>
            <person name="Reid J."/>
            <person name="Malacarne G."/>
            <person name="Iliev D."/>
            <person name="Coppola G."/>
            <person name="Wardell B."/>
            <person name="Micheletti D."/>
            <person name="Macalma T."/>
            <person name="Facci M."/>
            <person name="Mitchell J.T."/>
            <person name="Perazzolli M."/>
            <person name="Eldredge G."/>
            <person name="Gatto P."/>
            <person name="Oyzerski R."/>
            <person name="Moretto M."/>
            <person name="Gutin N."/>
            <person name="Stefanini M."/>
            <person name="Chen Y."/>
            <person name="Segala C."/>
            <person name="Davenport C."/>
            <person name="Dematte L."/>
            <person name="Mraz A."/>
            <person name="Battilana J."/>
            <person name="Stormo K."/>
            <person name="Costa F."/>
            <person name="Tao Q."/>
            <person name="Si-Ammour A."/>
            <person name="Harkins T."/>
            <person name="Lackey A."/>
            <person name="Perbost C."/>
            <person name="Taillon B."/>
            <person name="Stella A."/>
            <person name="Solovyev V."/>
            <person name="Fawcett J.A."/>
            <person name="Sterck L."/>
            <person name="Vandepoele K."/>
            <person name="Grando S.M."/>
            <person name="Toppo S."/>
            <person name="Moser C."/>
            <person name="Lanchbury J."/>
            <person name="Bogden R."/>
            <person name="Skolnick M."/>
            <person name="Sgaramella V."/>
            <person name="Bhatnagar S.K."/>
            <person name="Fontana P."/>
            <person name="Gutin A."/>
            <person name="Van de Peer Y."/>
            <person name="Salamini F."/>
            <person name="Viola R."/>
        </authorList>
    </citation>
    <scope>NUCLEOTIDE SEQUENCE</scope>
</reference>
<sequence>MQKLLQFLGFSVRDILGWNPSGISTTPLLTATVVCVPTEVHAEDIDEVEFKISPGEITAVMNMSKRSSVSQSRGQRYSMVVGNVEPISSTLGTQLSMQFPAKSPNYKSYHLKENYRTLLLQGQLNSESHLSKQFGNVKEMAKELDTLLQCIKGPEKAVDPFDIFSENLSHPDKGICVLTLRILCHYEPLNGETNVQPVEKKTQTEVSPTSYAEIQRNNVLHILFSIEDTPLSISTSRKDITSRFKERKYGGLWQWSEFPNKIAVQSNDTHPTLAIPELTRLLMNDEGLGWDEAWDMTSKVICISHMEIELLCSGDHVPDLAIMGGALKTEDMILQPSVLQLSEMAAWKLAVGSSEMGVLAPATWPFAMEMLPSPKDISNEQIIQLCALHVVDLVHRTEKREEAFKRNKRIVELGVFLVATLESPVMQDPSESL</sequence>
<proteinExistence type="inferred from homology"/>
<dbReference type="Gene3D" id="3.40.50.2000">
    <property type="entry name" value="Glycogen Phosphorylase B"/>
    <property type="match status" value="1"/>
</dbReference>
<keyword evidence="2" id="KW-0328">Glycosyltransferase</keyword>
<dbReference type="PANTHER" id="PTHR11468">
    <property type="entry name" value="GLYCOGEN PHOSPHORYLASE"/>
    <property type="match status" value="1"/>
</dbReference>
<keyword evidence="2" id="KW-0808">Transferase</keyword>
<dbReference type="PANTHER" id="PTHR11468:SF4">
    <property type="entry name" value="ALPHA-GLUCAN PHOSPHORYLASE 2, CYTOSOLIC"/>
    <property type="match status" value="1"/>
</dbReference>
<dbReference type="AlphaFoldDB" id="A5B8N5"/>
<dbReference type="EC" id="2.4.1.1" evidence="2"/>
<keyword evidence="2" id="KW-0663">Pyridoxal phosphate</keyword>
<comment type="catalytic activity">
    <reaction evidence="2">
        <text>[(1-&gt;4)-alpha-D-glucosyl](n) + phosphate = [(1-&gt;4)-alpha-D-glucosyl](n-1) + alpha-D-glucose 1-phosphate</text>
        <dbReference type="Rhea" id="RHEA:41732"/>
        <dbReference type="Rhea" id="RHEA-COMP:9584"/>
        <dbReference type="Rhea" id="RHEA-COMP:9586"/>
        <dbReference type="ChEBI" id="CHEBI:15444"/>
        <dbReference type="ChEBI" id="CHEBI:43474"/>
        <dbReference type="ChEBI" id="CHEBI:58601"/>
        <dbReference type="EC" id="2.4.1.1"/>
    </reaction>
</comment>
<dbReference type="SUPFAM" id="SSF53756">
    <property type="entry name" value="UDP-Glycosyltransferase/glycogen phosphorylase"/>
    <property type="match status" value="1"/>
</dbReference>